<dbReference type="InterPro" id="IPR044152">
    <property type="entry name" value="YqjM-like"/>
</dbReference>
<feature type="domain" description="NADH:flavin oxidoreductase/NADH oxidase N-terminal" evidence="1">
    <location>
        <begin position="359"/>
        <end position="749"/>
    </location>
</feature>
<dbReference type="GO" id="GO:0050661">
    <property type="term" value="F:NADP binding"/>
    <property type="evidence" value="ECO:0007669"/>
    <property type="project" value="InterPro"/>
</dbReference>
<sequence>MKIPQLQQLQLPSLGFPRHNEFDVNGKVGRHTRLRSHADWSSWWWSQADPKVLEKRWHWSWLQEITRVLSHYHPPDILICTAGGIPQQRGFLADISPESITTCMERNYYTTVFIVQCCLRLWQRVPNTPSPRHIVLTSSSAAFLGLPGYDAYTPAKVAIRALADTLRQEVLLYGEDAIRVHCAFPGPFASDSYLDMHEHKPQLLGMLEGTPRSREALERRVPSSRTVAQRLIGGLEKGKVYITVDFRTELLLNNMRGPSPRFRWWAPWEFVLGIVDIRKAEAICQQRVSPHCASDHFRSINRQHVSPDTSPRTPLSPIAFSIMTFSSPSVARAPHTPYFTPANNAGAAVNPNDPSTPTLFRPLRIRDLTLKNRIMVAPMCMYSAESDPASPFVGALTPYHLAHLGHLALKGTGLIFIEATAVQPNGRISPNDSGLWQAGTDSEQFKGLQRVCEFVHAQGGAIGIQLAHAGRKASTVAPWLAGADGQRKPSIKATAAVGGWPDDVVGPSGGVEHMWDPTGDRFWVPRALSTAEVKEVVRAFARSAELAVQAGVDVIEIHGAHGYLINEFMSPVTNKRTDEYGGSFENRTRIVREIAEAIRAVIPRGMPLFLRISATEWLEGTAVAAESGTWDMDSSHRLVKLLSGWGIDLVDVSSGANHREQKIQPHTNYQIDLAGQLRKTIRSAGLPLLVGTVGLITEADQAEEIIHGADEAQTAEAMLSGSEPKGDAVLLGRQFLREPEWVFTTAKKLGVKVTVPNQFGRAIQL</sequence>
<dbReference type="VEuPathDB" id="FungiDB:ATEG_09775"/>
<dbReference type="Pfam" id="PF00724">
    <property type="entry name" value="Oxidored_FMN"/>
    <property type="match status" value="1"/>
</dbReference>
<dbReference type="OrthoDB" id="72788at2759"/>
<dbReference type="Pfam" id="PF00106">
    <property type="entry name" value="adh_short"/>
    <property type="match status" value="1"/>
</dbReference>
<dbReference type="SUPFAM" id="SSF51735">
    <property type="entry name" value="NAD(P)-binding Rossmann-fold domains"/>
    <property type="match status" value="1"/>
</dbReference>
<dbReference type="RefSeq" id="XP_001218397.1">
    <property type="nucleotide sequence ID" value="XM_001218396.1"/>
</dbReference>
<organism evidence="2 3">
    <name type="scientific">Aspergillus terreus (strain NIH 2624 / FGSC A1156)</name>
    <dbReference type="NCBI Taxonomy" id="341663"/>
    <lineage>
        <taxon>Eukaryota</taxon>
        <taxon>Fungi</taxon>
        <taxon>Dikarya</taxon>
        <taxon>Ascomycota</taxon>
        <taxon>Pezizomycotina</taxon>
        <taxon>Eurotiomycetes</taxon>
        <taxon>Eurotiomycetidae</taxon>
        <taxon>Eurotiales</taxon>
        <taxon>Aspergillaceae</taxon>
        <taxon>Aspergillus</taxon>
        <taxon>Aspergillus subgen. Circumdati</taxon>
    </lineage>
</organism>
<evidence type="ECO:0000313" key="2">
    <source>
        <dbReference type="EMBL" id="EAU29966.1"/>
    </source>
</evidence>
<evidence type="ECO:0000313" key="3">
    <source>
        <dbReference type="Proteomes" id="UP000007963"/>
    </source>
</evidence>
<dbReference type="STRING" id="341663.Q0C959"/>
<dbReference type="GO" id="GO:0010181">
    <property type="term" value="F:FMN binding"/>
    <property type="evidence" value="ECO:0007669"/>
    <property type="project" value="InterPro"/>
</dbReference>
<evidence type="ECO:0000259" key="1">
    <source>
        <dbReference type="Pfam" id="PF00724"/>
    </source>
</evidence>
<dbReference type="PANTHER" id="PTHR43303:SF2">
    <property type="entry name" value="INDOLEAMINE 2,3-DIOXYGENASE PYRROLE 2,3-DIOXYGENASE (AFU_ORTHOLOGUE AFUA_5G01450"/>
    <property type="match status" value="1"/>
</dbReference>
<dbReference type="InterPro" id="IPR013785">
    <property type="entry name" value="Aldolase_TIM"/>
</dbReference>
<dbReference type="SUPFAM" id="SSF51395">
    <property type="entry name" value="FMN-linked oxidoreductases"/>
    <property type="match status" value="1"/>
</dbReference>
<dbReference type="EMBL" id="CH476608">
    <property type="protein sequence ID" value="EAU29966.1"/>
    <property type="molecule type" value="Genomic_DNA"/>
</dbReference>
<dbReference type="InterPro" id="IPR002347">
    <property type="entry name" value="SDR_fam"/>
</dbReference>
<gene>
    <name evidence="2" type="ORF">ATEG_09775</name>
</gene>
<reference evidence="3" key="1">
    <citation type="submission" date="2005-09" db="EMBL/GenBank/DDBJ databases">
        <title>Annotation of the Aspergillus terreus NIH2624 genome.</title>
        <authorList>
            <person name="Birren B.W."/>
            <person name="Lander E.S."/>
            <person name="Galagan J.E."/>
            <person name="Nusbaum C."/>
            <person name="Devon K."/>
            <person name="Henn M."/>
            <person name="Ma L.-J."/>
            <person name="Jaffe D.B."/>
            <person name="Butler J."/>
            <person name="Alvarez P."/>
            <person name="Gnerre S."/>
            <person name="Grabherr M."/>
            <person name="Kleber M."/>
            <person name="Mauceli E.W."/>
            <person name="Brockman W."/>
            <person name="Rounsley S."/>
            <person name="Young S.K."/>
            <person name="LaButti K."/>
            <person name="Pushparaj V."/>
            <person name="DeCaprio D."/>
            <person name="Crawford M."/>
            <person name="Koehrsen M."/>
            <person name="Engels R."/>
            <person name="Montgomery P."/>
            <person name="Pearson M."/>
            <person name="Howarth C."/>
            <person name="Larson L."/>
            <person name="Luoma S."/>
            <person name="White J."/>
            <person name="Alvarado L."/>
            <person name="Kodira C.D."/>
            <person name="Zeng Q."/>
            <person name="Oleary S."/>
            <person name="Yandava C."/>
            <person name="Denning D.W."/>
            <person name="Nierman W.C."/>
            <person name="Milne T."/>
            <person name="Madden K."/>
        </authorList>
    </citation>
    <scope>NUCLEOTIDE SEQUENCE [LARGE SCALE GENOMIC DNA]</scope>
    <source>
        <strain evidence="3">NIH 2624 / FGSC A1156</strain>
    </source>
</reference>
<dbReference type="GO" id="GO:0003959">
    <property type="term" value="F:NADPH dehydrogenase activity"/>
    <property type="evidence" value="ECO:0007669"/>
    <property type="project" value="InterPro"/>
</dbReference>
<proteinExistence type="predicted"/>
<dbReference type="eggNOG" id="KOG0134">
    <property type="taxonomic scope" value="Eukaryota"/>
</dbReference>
<protein>
    <recommendedName>
        <fullName evidence="1">NADH:flavin oxidoreductase/NADH oxidase N-terminal domain-containing protein</fullName>
    </recommendedName>
</protein>
<name>Q0C959_ASPTN</name>
<dbReference type="CDD" id="cd02932">
    <property type="entry name" value="OYE_YqiM_FMN"/>
    <property type="match status" value="1"/>
</dbReference>
<dbReference type="HOGENOM" id="CLU_364825_0_0_1"/>
<dbReference type="InterPro" id="IPR036291">
    <property type="entry name" value="NAD(P)-bd_dom_sf"/>
</dbReference>
<dbReference type="Gene3D" id="3.20.20.70">
    <property type="entry name" value="Aldolase class I"/>
    <property type="match status" value="1"/>
</dbReference>
<dbReference type="OMA" id="FIVQCCL"/>
<dbReference type="Proteomes" id="UP000007963">
    <property type="component" value="Unassembled WGS sequence"/>
</dbReference>
<accession>Q0C959</accession>
<dbReference type="AlphaFoldDB" id="Q0C959"/>
<dbReference type="GeneID" id="4354118"/>
<dbReference type="PANTHER" id="PTHR43303">
    <property type="entry name" value="NADPH DEHYDROGENASE C23G7.10C-RELATED"/>
    <property type="match status" value="1"/>
</dbReference>
<dbReference type="InterPro" id="IPR001155">
    <property type="entry name" value="OxRdtase_FMN_N"/>
</dbReference>
<dbReference type="eggNOG" id="KOG1210">
    <property type="taxonomic scope" value="Eukaryota"/>
</dbReference>
<dbReference type="Gene3D" id="3.40.50.720">
    <property type="entry name" value="NAD(P)-binding Rossmann-like Domain"/>
    <property type="match status" value="1"/>
</dbReference>